<dbReference type="EMBL" id="CP146275">
    <property type="protein sequence ID" value="WWT34606.1"/>
    <property type="molecule type" value="Genomic_DNA"/>
</dbReference>
<keyword evidence="3" id="KW-1185">Reference proteome</keyword>
<name>A0ABZ2I4A3_9HYPH</name>
<dbReference type="RefSeq" id="WP_338610602.1">
    <property type="nucleotide sequence ID" value="NZ_CP146275.1"/>
</dbReference>
<protein>
    <submittedName>
        <fullName evidence="2">Uncharacterized protein</fullName>
    </submittedName>
</protein>
<feature type="region of interest" description="Disordered" evidence="1">
    <location>
        <begin position="1"/>
        <end position="25"/>
    </location>
</feature>
<gene>
    <name evidence="2" type="ORF">V6617_09105</name>
</gene>
<evidence type="ECO:0000256" key="1">
    <source>
        <dbReference type="SAM" id="MobiDB-lite"/>
    </source>
</evidence>
<evidence type="ECO:0000313" key="2">
    <source>
        <dbReference type="EMBL" id="WWT34606.1"/>
    </source>
</evidence>
<sequence>MSMITAIPSSSDHAPLSTSSIASRKRRHDRLSRNLRALIALCPDVHLIENTPRLEVLLRQFGFRPFDVAVEALRIGCRAVTLVCAPYLTWHRDGPQLMALKRAAADGGQRVVLIPESAVQRQPRLNTALAIADAVGTHIPPTARMQILAHIIASGGSASINDCANDLTHPDPVAAIFQLISEGVLTIDLSRILLPDSIISLAVPSA</sequence>
<organism evidence="2 3">
    <name type="scientific">Pelagibacterium nitratireducens</name>
    <dbReference type="NCBI Taxonomy" id="1046114"/>
    <lineage>
        <taxon>Bacteria</taxon>
        <taxon>Pseudomonadati</taxon>
        <taxon>Pseudomonadota</taxon>
        <taxon>Alphaproteobacteria</taxon>
        <taxon>Hyphomicrobiales</taxon>
        <taxon>Devosiaceae</taxon>
        <taxon>Pelagibacterium</taxon>
    </lineage>
</organism>
<accession>A0ABZ2I4A3</accession>
<feature type="compositionally biased region" description="Polar residues" evidence="1">
    <location>
        <begin position="7"/>
        <end position="22"/>
    </location>
</feature>
<evidence type="ECO:0000313" key="3">
    <source>
        <dbReference type="Proteomes" id="UP001369958"/>
    </source>
</evidence>
<dbReference type="Proteomes" id="UP001369958">
    <property type="component" value="Chromosome"/>
</dbReference>
<reference evidence="2 3" key="1">
    <citation type="submission" date="2024-02" db="EMBL/GenBank/DDBJ databases">
        <title>Complete genome sequence of Pelagibacterium nitratireducens ZH15.</title>
        <authorList>
            <person name="Zhao L.H."/>
        </authorList>
    </citation>
    <scope>NUCLEOTIDE SEQUENCE [LARGE SCALE GENOMIC DNA]</scope>
    <source>
        <strain evidence="2 3">ZH15</strain>
    </source>
</reference>
<proteinExistence type="predicted"/>